<dbReference type="EMBL" id="JAAGAX010000003">
    <property type="protein sequence ID" value="KAF2320540.1"/>
    <property type="molecule type" value="Genomic_DNA"/>
</dbReference>
<protein>
    <recommendedName>
        <fullName evidence="3">FBD domain-containing protein</fullName>
    </recommendedName>
</protein>
<dbReference type="AlphaFoldDB" id="A0A6A6N4G7"/>
<dbReference type="SUPFAM" id="SSF52047">
    <property type="entry name" value="RNI-like"/>
    <property type="match status" value="1"/>
</dbReference>
<comment type="caution">
    <text evidence="1">The sequence shown here is derived from an EMBL/GenBank/DDBJ whole genome shotgun (WGS) entry which is preliminary data.</text>
</comment>
<dbReference type="InterPro" id="IPR032675">
    <property type="entry name" value="LRR_dom_sf"/>
</dbReference>
<accession>A0A6A6N4G7</accession>
<dbReference type="Proteomes" id="UP000467840">
    <property type="component" value="Chromosome 10"/>
</dbReference>
<sequence>MLVNLHTCAGVYVDSGFASELYTLTHLRNLDVDNVCEDHASELFAAIFRLENLVCLSLSVENTYLGTSLPELESFTPPPHLQELTLHDEAYKAKIIGKEFREAGGYPELETLSITSRNPVEWTEIANGAFPNLKSLSLNFV</sequence>
<evidence type="ECO:0000313" key="1">
    <source>
        <dbReference type="EMBL" id="KAF2320540.1"/>
    </source>
</evidence>
<reference evidence="1 2" key="1">
    <citation type="journal article" date="2020" name="Mol. Plant">
        <title>The Chromosome-Based Rubber Tree Genome Provides New Insights into Spurge Genome Evolution and Rubber Biosynthesis.</title>
        <authorList>
            <person name="Liu J."/>
            <person name="Shi C."/>
            <person name="Shi C.C."/>
            <person name="Li W."/>
            <person name="Zhang Q.J."/>
            <person name="Zhang Y."/>
            <person name="Li K."/>
            <person name="Lu H.F."/>
            <person name="Shi C."/>
            <person name="Zhu S.T."/>
            <person name="Xiao Z.Y."/>
            <person name="Nan H."/>
            <person name="Yue Y."/>
            <person name="Zhu X.G."/>
            <person name="Wu Y."/>
            <person name="Hong X.N."/>
            <person name="Fan G.Y."/>
            <person name="Tong Y."/>
            <person name="Zhang D."/>
            <person name="Mao C.L."/>
            <person name="Liu Y.L."/>
            <person name="Hao S.J."/>
            <person name="Liu W.Q."/>
            <person name="Lv M.Q."/>
            <person name="Zhang H.B."/>
            <person name="Liu Y."/>
            <person name="Hu-Tang G.R."/>
            <person name="Wang J.P."/>
            <person name="Wang J.H."/>
            <person name="Sun Y.H."/>
            <person name="Ni S.B."/>
            <person name="Chen W.B."/>
            <person name="Zhang X.C."/>
            <person name="Jiao Y.N."/>
            <person name="Eichler E.E."/>
            <person name="Li G.H."/>
            <person name="Liu X."/>
            <person name="Gao L.Z."/>
        </authorList>
    </citation>
    <scope>NUCLEOTIDE SEQUENCE [LARGE SCALE GENOMIC DNA]</scope>
    <source>
        <strain evidence="2">cv. GT1</strain>
        <tissue evidence="1">Leaf</tissue>
    </source>
</reference>
<evidence type="ECO:0000313" key="2">
    <source>
        <dbReference type="Proteomes" id="UP000467840"/>
    </source>
</evidence>
<name>A0A6A6N4G7_HEVBR</name>
<dbReference type="Gene3D" id="3.80.10.10">
    <property type="entry name" value="Ribonuclease Inhibitor"/>
    <property type="match status" value="1"/>
</dbReference>
<keyword evidence="2" id="KW-1185">Reference proteome</keyword>
<evidence type="ECO:0008006" key="3">
    <source>
        <dbReference type="Google" id="ProtNLM"/>
    </source>
</evidence>
<gene>
    <name evidence="1" type="ORF">GH714_028138</name>
</gene>
<organism evidence="1 2">
    <name type="scientific">Hevea brasiliensis</name>
    <name type="common">Para rubber tree</name>
    <name type="synonym">Siphonia brasiliensis</name>
    <dbReference type="NCBI Taxonomy" id="3981"/>
    <lineage>
        <taxon>Eukaryota</taxon>
        <taxon>Viridiplantae</taxon>
        <taxon>Streptophyta</taxon>
        <taxon>Embryophyta</taxon>
        <taxon>Tracheophyta</taxon>
        <taxon>Spermatophyta</taxon>
        <taxon>Magnoliopsida</taxon>
        <taxon>eudicotyledons</taxon>
        <taxon>Gunneridae</taxon>
        <taxon>Pentapetalae</taxon>
        <taxon>rosids</taxon>
        <taxon>fabids</taxon>
        <taxon>Malpighiales</taxon>
        <taxon>Euphorbiaceae</taxon>
        <taxon>Crotonoideae</taxon>
        <taxon>Micrandreae</taxon>
        <taxon>Hevea</taxon>
    </lineage>
</organism>
<proteinExistence type="predicted"/>